<accession>A0AAV4WUY5</accession>
<dbReference type="AlphaFoldDB" id="A0AAV4WUY5"/>
<feature type="signal peptide" evidence="1">
    <location>
        <begin position="1"/>
        <end position="24"/>
    </location>
</feature>
<keyword evidence="1" id="KW-0732">Signal</keyword>
<evidence type="ECO:0008006" key="4">
    <source>
        <dbReference type="Google" id="ProtNLM"/>
    </source>
</evidence>
<evidence type="ECO:0000256" key="1">
    <source>
        <dbReference type="SAM" id="SignalP"/>
    </source>
</evidence>
<organism evidence="2 3">
    <name type="scientific">Caerostris extrusa</name>
    <name type="common">Bark spider</name>
    <name type="synonym">Caerostris bankana</name>
    <dbReference type="NCBI Taxonomy" id="172846"/>
    <lineage>
        <taxon>Eukaryota</taxon>
        <taxon>Metazoa</taxon>
        <taxon>Ecdysozoa</taxon>
        <taxon>Arthropoda</taxon>
        <taxon>Chelicerata</taxon>
        <taxon>Arachnida</taxon>
        <taxon>Araneae</taxon>
        <taxon>Araneomorphae</taxon>
        <taxon>Entelegynae</taxon>
        <taxon>Araneoidea</taxon>
        <taxon>Araneidae</taxon>
        <taxon>Caerostris</taxon>
    </lineage>
</organism>
<evidence type="ECO:0000313" key="3">
    <source>
        <dbReference type="Proteomes" id="UP001054945"/>
    </source>
</evidence>
<evidence type="ECO:0000313" key="2">
    <source>
        <dbReference type="EMBL" id="GIY85459.1"/>
    </source>
</evidence>
<comment type="caution">
    <text evidence="2">The sequence shown here is derived from an EMBL/GenBank/DDBJ whole genome shotgun (WGS) entry which is preliminary data.</text>
</comment>
<dbReference type="EMBL" id="BPLR01016659">
    <property type="protein sequence ID" value="GIY85459.1"/>
    <property type="molecule type" value="Genomic_DNA"/>
</dbReference>
<name>A0AAV4WUY5_CAEEX</name>
<gene>
    <name evidence="2" type="ORF">CEXT_199101</name>
</gene>
<feature type="chain" id="PRO_5043539982" description="Secreted protein" evidence="1">
    <location>
        <begin position="25"/>
        <end position="107"/>
    </location>
</feature>
<dbReference type="Proteomes" id="UP001054945">
    <property type="component" value="Unassembled WGS sequence"/>
</dbReference>
<keyword evidence="3" id="KW-1185">Reference proteome</keyword>
<sequence length="107" mass="11649">MDREAWTALLSLAAPSLIRTPVTAAAVITGVALPPSDHADHAAYHMHAATFLLSLSPLSRPRVSSLMSSFLIFHSKTNKTPMKREGGLFLRGVDRREIPQGSTERTL</sequence>
<protein>
    <recommendedName>
        <fullName evidence="4">Secreted protein</fullName>
    </recommendedName>
</protein>
<proteinExistence type="predicted"/>
<reference evidence="2 3" key="1">
    <citation type="submission" date="2021-06" db="EMBL/GenBank/DDBJ databases">
        <title>Caerostris extrusa draft genome.</title>
        <authorList>
            <person name="Kono N."/>
            <person name="Arakawa K."/>
        </authorList>
    </citation>
    <scope>NUCLEOTIDE SEQUENCE [LARGE SCALE GENOMIC DNA]</scope>
</reference>